<proteinExistence type="predicted"/>
<dbReference type="InterPro" id="IPR012334">
    <property type="entry name" value="Pectin_lyas_fold"/>
</dbReference>
<dbReference type="Proteomes" id="UP000663832">
    <property type="component" value="Unassembled WGS sequence"/>
</dbReference>
<evidence type="ECO:0000313" key="3">
    <source>
        <dbReference type="EMBL" id="CAF1637955.1"/>
    </source>
</evidence>
<dbReference type="Gene3D" id="2.160.20.10">
    <property type="entry name" value="Single-stranded right-handed beta-helix, Pectin lyase-like"/>
    <property type="match status" value="2"/>
</dbReference>
<dbReference type="PANTHER" id="PTHR36453">
    <property type="entry name" value="SECRETED PROTEIN-RELATED"/>
    <property type="match status" value="1"/>
</dbReference>
<dbReference type="EMBL" id="CAJNOM010002813">
    <property type="protein sequence ID" value="CAF1637955.1"/>
    <property type="molecule type" value="Genomic_DNA"/>
</dbReference>
<dbReference type="InterPro" id="IPR011050">
    <property type="entry name" value="Pectin_lyase_fold/virulence"/>
</dbReference>
<dbReference type="EMBL" id="CAJNOI010002491">
    <property type="protein sequence ID" value="CAF1478515.1"/>
    <property type="molecule type" value="Genomic_DNA"/>
</dbReference>
<evidence type="ECO:0000256" key="1">
    <source>
        <dbReference type="SAM" id="SignalP"/>
    </source>
</evidence>
<name>A0A815RL42_9BILA</name>
<gene>
    <name evidence="2" type="ORF">BJG266_LOCUS41932</name>
    <name evidence="3" type="ORF">QVE165_LOCUS58812</name>
</gene>
<feature type="signal peptide" evidence="1">
    <location>
        <begin position="1"/>
        <end position="21"/>
    </location>
</feature>
<accession>A0A815RL42</accession>
<evidence type="ECO:0000313" key="4">
    <source>
        <dbReference type="Proteomes" id="UP000663832"/>
    </source>
</evidence>
<evidence type="ECO:0008006" key="6">
    <source>
        <dbReference type="Google" id="ProtNLM"/>
    </source>
</evidence>
<keyword evidence="1" id="KW-0732">Signal</keyword>
<evidence type="ECO:0000313" key="5">
    <source>
        <dbReference type="Proteomes" id="UP000663877"/>
    </source>
</evidence>
<keyword evidence="4" id="KW-1185">Reference proteome</keyword>
<dbReference type="Proteomes" id="UP000663877">
    <property type="component" value="Unassembled WGS sequence"/>
</dbReference>
<feature type="chain" id="PRO_5036412193" description="Right handed beta helix domain-containing protein" evidence="1">
    <location>
        <begin position="22"/>
        <end position="844"/>
    </location>
</feature>
<comment type="caution">
    <text evidence="2">The sequence shown here is derived from an EMBL/GenBank/DDBJ whole genome shotgun (WGS) entry which is preliminary data.</text>
</comment>
<evidence type="ECO:0000313" key="2">
    <source>
        <dbReference type="EMBL" id="CAF1478515.1"/>
    </source>
</evidence>
<dbReference type="SUPFAM" id="SSF51126">
    <property type="entry name" value="Pectin lyase-like"/>
    <property type="match status" value="1"/>
</dbReference>
<sequence length="844" mass="94136">MNLRLVVLIGIILTCFSYTNCTFKYSTESYHSLYSTVGNPNISPEYDCALRAFTIEMAAYIAPPAVKTNWTTLTQSAFQMNQCNNTLYSTYQSYNRHHKAFNKPLKTNQQTCYHKIFVHDIKGNDLFDGTFEQPKKTIQAALSLTRILRTGYGNENILCIIIRGGTYYLGTNATSTSSQIGAIALTSNDSNLIIENYENERVVLSGGTLLELKWSVHAKTLTGGTIMKAQIPSSINLDQFNELYIDNKRAIVAKYPNGDPSTQGLYSQDPGFSYNSQSWISPIHRPSVEIHIQEPYRNGTVFSNYQLGVGGGASVFNPPTSFWSTTSPPQGNNYVVPRGLVVKSDALPHIRNWSEPTTGLVHAFHSGYWGSWIFEIASVNTSQNTIMFGRGGFQEARGSDSGGAFYISNIFEELDSPNEWFVDRHTRTLYFMPNETMPDVFVASQIPCLISVSGSSMENSVRNVIIRGLIMTETSSTYIKDYMVPSGGDWSVHRGGTMYLTNTKNITITHNLFTQVGSNGIAVIDYNGETQITLNEFVWLGESGIVLVGSTNGIDGFSVVSQPANTLIESNLIHESGIYVKQSSPVLISVSRSVSVIRNLMFNIPRAAINVNDGFYGNHTISYNVIFNTVRETSDHGTINTWDRQPFLSDAVQSDVPSLWQHTSYIHHNVLYNNYNSFYPIDHDDGSCFYEDSYNFQVYGGKKNYLGHSKMDHHEIYVYPDTKSSQGTGVCIADQAPSRGSSGWNEVWIENTCILYNSSVPYNIWNCDTANLFVPYLASNRIYIPSGTQVAFTCNINGTSAQLSLDQWQSYGLDIGTTVQSAPNIETIIQWGREMLQNTIRNNL</sequence>
<protein>
    <recommendedName>
        <fullName evidence="6">Right handed beta helix domain-containing protein</fullName>
    </recommendedName>
</protein>
<organism evidence="2 5">
    <name type="scientific">Adineta steineri</name>
    <dbReference type="NCBI Taxonomy" id="433720"/>
    <lineage>
        <taxon>Eukaryota</taxon>
        <taxon>Metazoa</taxon>
        <taxon>Spiralia</taxon>
        <taxon>Gnathifera</taxon>
        <taxon>Rotifera</taxon>
        <taxon>Eurotatoria</taxon>
        <taxon>Bdelloidea</taxon>
        <taxon>Adinetida</taxon>
        <taxon>Adinetidae</taxon>
        <taxon>Adineta</taxon>
    </lineage>
</organism>
<dbReference type="AlphaFoldDB" id="A0A815RL42"/>
<dbReference type="PANTHER" id="PTHR36453:SF1">
    <property type="entry name" value="RIGHT HANDED BETA HELIX DOMAIN-CONTAINING PROTEIN"/>
    <property type="match status" value="1"/>
</dbReference>
<reference evidence="2" key="1">
    <citation type="submission" date="2021-02" db="EMBL/GenBank/DDBJ databases">
        <authorList>
            <person name="Nowell W R."/>
        </authorList>
    </citation>
    <scope>NUCLEOTIDE SEQUENCE</scope>
</reference>
<dbReference type="OrthoDB" id="5949092at2759"/>